<evidence type="ECO:0000313" key="2">
    <source>
        <dbReference type="RefSeq" id="XP_041420041.1"/>
    </source>
</evidence>
<dbReference type="RefSeq" id="XP_041420041.1">
    <property type="nucleotide sequence ID" value="XM_041564107.1"/>
</dbReference>
<dbReference type="GeneID" id="121394106"/>
<dbReference type="AlphaFoldDB" id="A0A8J1KRW2"/>
<name>A0A8J1KRW2_XENLA</name>
<accession>A0A8J1KRW2</accession>
<dbReference type="PANTHER" id="PTHR36159:SF1">
    <property type="entry name" value="RETROVIRUS-RELATED POL POLYPROTEIN FROM TRANSPOSON 412-LIKE PROTEIN"/>
    <property type="match status" value="1"/>
</dbReference>
<sequence>MAFVHDTSVEYAKSELDIFQIPPTQTSIEKSLYVEVQPIAALADNAPLEFFISGSGEYYYDLNNTLLHVVCRIVNPDNTTIPDGSRVTLINYPIASLFNQLDITLGDTLISRSDNLYTYRAYIESLINYNSQTLAAQFTAGLFYKDTAGHHDDRALDGRNAGFNKRSQYTARSRSVELMGPIYGDIFNQPKLILNGLDLKIKLTRNKDSFCIMSAEAGHFKVQIQHASLFVKRVQVSPAVRIGHSRALLTANAKYSIDRASLKVYSIPAGTRISNHENLFLGNIPKTVILAFVDNDAFSGNYQKNPLCFNHYNVNYAALYLDGQQIPAKPFQPNFQGESAVREYMSLVHISGKQKADNALSVDRSEFLNGYTLFAFDLSPDQEPGGHFSLVKTGNLRAEIRFAEPVLNTINMIVYAVHENIIEINNRREVLYDFQ</sequence>
<protein>
    <submittedName>
        <fullName evidence="2">Uncharacterized protein F54H12.2-like</fullName>
    </submittedName>
</protein>
<dbReference type="OrthoDB" id="9880217at2759"/>
<dbReference type="Proteomes" id="UP000186698">
    <property type="component" value="Chromosome 5S"/>
</dbReference>
<dbReference type="KEGG" id="xla:121394106"/>
<organism evidence="1 2">
    <name type="scientific">Xenopus laevis</name>
    <name type="common">African clawed frog</name>
    <dbReference type="NCBI Taxonomy" id="8355"/>
    <lineage>
        <taxon>Eukaryota</taxon>
        <taxon>Metazoa</taxon>
        <taxon>Chordata</taxon>
        <taxon>Craniata</taxon>
        <taxon>Vertebrata</taxon>
        <taxon>Euteleostomi</taxon>
        <taxon>Amphibia</taxon>
        <taxon>Batrachia</taxon>
        <taxon>Anura</taxon>
        <taxon>Pipoidea</taxon>
        <taxon>Pipidae</taxon>
        <taxon>Xenopodinae</taxon>
        <taxon>Xenopus</taxon>
        <taxon>Xenopus</taxon>
    </lineage>
</organism>
<gene>
    <name evidence="2" type="primary">LOC121394106</name>
</gene>
<evidence type="ECO:0000313" key="1">
    <source>
        <dbReference type="Proteomes" id="UP000186698"/>
    </source>
</evidence>
<proteinExistence type="predicted"/>
<dbReference type="PANTHER" id="PTHR36159">
    <property type="entry name" value="PROTEIN CBG23766"/>
    <property type="match status" value="1"/>
</dbReference>
<keyword evidence="1" id="KW-1185">Reference proteome</keyword>
<reference evidence="2" key="1">
    <citation type="submission" date="2025-08" db="UniProtKB">
        <authorList>
            <consortium name="RefSeq"/>
        </authorList>
    </citation>
    <scope>IDENTIFICATION</scope>
    <source>
        <strain evidence="2">J_2021</strain>
        <tissue evidence="2">Erythrocytes</tissue>
    </source>
</reference>